<evidence type="ECO:0000313" key="3">
    <source>
        <dbReference type="EMBL" id="MBB3205960.1"/>
    </source>
</evidence>
<dbReference type="InterPro" id="IPR013320">
    <property type="entry name" value="ConA-like_dom_sf"/>
</dbReference>
<name>A0A7W5H5J0_9BACT</name>
<dbReference type="EMBL" id="JACHXU010000005">
    <property type="protein sequence ID" value="MBB3205960.1"/>
    <property type="molecule type" value="Genomic_DNA"/>
</dbReference>
<evidence type="ECO:0000256" key="1">
    <source>
        <dbReference type="SAM" id="Phobius"/>
    </source>
</evidence>
<keyword evidence="4" id="KW-1185">Reference proteome</keyword>
<dbReference type="Gene3D" id="2.60.120.200">
    <property type="match status" value="1"/>
</dbReference>
<dbReference type="Pfam" id="PF04773">
    <property type="entry name" value="FecR"/>
    <property type="match status" value="1"/>
</dbReference>
<dbReference type="Gene3D" id="2.60.120.1440">
    <property type="match status" value="1"/>
</dbReference>
<dbReference type="AlphaFoldDB" id="A0A7W5H5J0"/>
<feature type="transmembrane region" description="Helical" evidence="1">
    <location>
        <begin position="91"/>
        <end position="114"/>
    </location>
</feature>
<dbReference type="InterPro" id="IPR012373">
    <property type="entry name" value="Ferrdict_sens_TM"/>
</dbReference>
<dbReference type="PANTHER" id="PTHR30273:SF2">
    <property type="entry name" value="PROTEIN FECR"/>
    <property type="match status" value="1"/>
</dbReference>
<keyword evidence="1" id="KW-0472">Membrane</keyword>
<keyword evidence="1" id="KW-1133">Transmembrane helix</keyword>
<evidence type="ECO:0000313" key="4">
    <source>
        <dbReference type="Proteomes" id="UP000536179"/>
    </source>
</evidence>
<dbReference type="SUPFAM" id="SSF49899">
    <property type="entry name" value="Concanavalin A-like lectins/glucanases"/>
    <property type="match status" value="1"/>
</dbReference>
<comment type="caution">
    <text evidence="3">The sequence shown here is derived from an EMBL/GenBank/DDBJ whole genome shotgun (WGS) entry which is preliminary data.</text>
</comment>
<dbReference type="InterPro" id="IPR006860">
    <property type="entry name" value="FecR"/>
</dbReference>
<dbReference type="Pfam" id="PF13385">
    <property type="entry name" value="Laminin_G_3"/>
    <property type="match status" value="1"/>
</dbReference>
<dbReference type="RefSeq" id="WP_184304075.1">
    <property type="nucleotide sequence ID" value="NZ_JACHXU010000005.1"/>
</dbReference>
<reference evidence="3 4" key="1">
    <citation type="submission" date="2020-08" db="EMBL/GenBank/DDBJ databases">
        <title>Genomic Encyclopedia of Type Strains, Phase III (KMG-III): the genomes of soil and plant-associated and newly described type strains.</title>
        <authorList>
            <person name="Whitman W."/>
        </authorList>
    </citation>
    <scope>NUCLEOTIDE SEQUENCE [LARGE SCALE GENOMIC DNA]</scope>
    <source>
        <strain evidence="3 4">CECT 8075</strain>
    </source>
</reference>
<accession>A0A7W5H5J0</accession>
<gene>
    <name evidence="3" type="ORF">FHS27_001768</name>
</gene>
<protein>
    <recommendedName>
        <fullName evidence="2">FecR protein domain-containing protein</fullName>
    </recommendedName>
</protein>
<evidence type="ECO:0000259" key="2">
    <source>
        <dbReference type="Pfam" id="PF04773"/>
    </source>
</evidence>
<dbReference type="PANTHER" id="PTHR30273">
    <property type="entry name" value="PERIPLASMIC SIGNAL SENSOR AND SIGMA FACTOR ACTIVATOR FECR-RELATED"/>
    <property type="match status" value="1"/>
</dbReference>
<dbReference type="Proteomes" id="UP000536179">
    <property type="component" value="Unassembled WGS sequence"/>
</dbReference>
<keyword evidence="1" id="KW-0812">Transmembrane</keyword>
<feature type="domain" description="FecR protein" evidence="2">
    <location>
        <begin position="203"/>
        <end position="256"/>
    </location>
</feature>
<proteinExistence type="predicted"/>
<sequence>MTSESTERLDVLVSSLIDGTLTKSESEQLQRFLLESPAAVARYHELLDNHEALCAIYPGDLYVDTLAGEIVKQSVADVGGLDNVRTSVSPWFSWFGLAIAACLLIVVGLSGYWIGGLGEDVAQKNSPNQSANEPLEQTIAGHAMLRRSVDVQWSANTLNYRDGDVISEGLLRFDKGLAEIDFFCGATLTVEGPASLQIDSDWSVTVAEGRLRATVPPAARGFVVKAADCEVVDLGTEFSMDVVGNSARVEVLDGEVAMRGGEHDGEHLFSGEQRWIGTANSTRDFAQPSDLSKLQRRRDDVEQQRLVRWQVHAKQLERDERLLAYYPITNTLRARAVGNAANTGEAHDGTLVGPVQPTMGRFGEDSRGLEFDRIGARVRTRIDGEFPSLTLATWARIDSLDHVYNALFMSDGYETGELHWQIENSGRLMFSVMVDDTKNRQRYSKRDGRFVDTAGLAHVYFTEPVWDISRSGQWFHFAVVYDPAGREVTHYVNGKPVSHEAIVDRHYIEQLRIGPAEIGNWGQPFRNTPWFAVRNLNGTIDELAIFSEPLTATEIADLYERGKPVGY</sequence>
<organism evidence="3 4">
    <name type="scientific">Aporhodopirellula rubra</name>
    <dbReference type="NCBI Taxonomy" id="980271"/>
    <lineage>
        <taxon>Bacteria</taxon>
        <taxon>Pseudomonadati</taxon>
        <taxon>Planctomycetota</taxon>
        <taxon>Planctomycetia</taxon>
        <taxon>Pirellulales</taxon>
        <taxon>Pirellulaceae</taxon>
        <taxon>Aporhodopirellula</taxon>
    </lineage>
</organism>
<dbReference type="GO" id="GO:0016989">
    <property type="term" value="F:sigma factor antagonist activity"/>
    <property type="evidence" value="ECO:0007669"/>
    <property type="project" value="TreeGrafter"/>
</dbReference>